<evidence type="ECO:0000256" key="2">
    <source>
        <dbReference type="SAM" id="MobiDB-lite"/>
    </source>
</evidence>
<organism evidence="4 5">
    <name type="scientific">Boothiomyces macroporosus</name>
    <dbReference type="NCBI Taxonomy" id="261099"/>
    <lineage>
        <taxon>Eukaryota</taxon>
        <taxon>Fungi</taxon>
        <taxon>Fungi incertae sedis</taxon>
        <taxon>Chytridiomycota</taxon>
        <taxon>Chytridiomycota incertae sedis</taxon>
        <taxon>Chytridiomycetes</taxon>
        <taxon>Rhizophydiales</taxon>
        <taxon>Terramycetaceae</taxon>
        <taxon>Boothiomyces</taxon>
    </lineage>
</organism>
<feature type="compositionally biased region" description="Polar residues" evidence="2">
    <location>
        <begin position="1"/>
        <end position="13"/>
    </location>
</feature>
<feature type="compositionally biased region" description="Polar residues" evidence="2">
    <location>
        <begin position="76"/>
        <end position="91"/>
    </location>
</feature>
<keyword evidence="5" id="KW-1185">Reference proteome</keyword>
<feature type="compositionally biased region" description="Basic and acidic residues" evidence="2">
    <location>
        <begin position="21"/>
        <end position="36"/>
    </location>
</feature>
<feature type="compositionally biased region" description="Basic and acidic residues" evidence="2">
    <location>
        <begin position="455"/>
        <end position="464"/>
    </location>
</feature>
<dbReference type="Pfam" id="PF15456">
    <property type="entry name" value="Uds1"/>
    <property type="match status" value="1"/>
</dbReference>
<feature type="region of interest" description="Disordered" evidence="2">
    <location>
        <begin position="285"/>
        <end position="315"/>
    </location>
</feature>
<feature type="coiled-coil region" evidence="1">
    <location>
        <begin position="1008"/>
        <end position="1106"/>
    </location>
</feature>
<evidence type="ECO:0000313" key="5">
    <source>
        <dbReference type="Proteomes" id="UP001210925"/>
    </source>
</evidence>
<feature type="region of interest" description="Disordered" evidence="2">
    <location>
        <begin position="455"/>
        <end position="498"/>
    </location>
</feature>
<dbReference type="SUPFAM" id="SSF46585">
    <property type="entry name" value="HR1 repeat"/>
    <property type="match status" value="1"/>
</dbReference>
<comment type="caution">
    <text evidence="4">The sequence shown here is derived from an EMBL/GenBank/DDBJ whole genome shotgun (WGS) entry which is preliminary data.</text>
</comment>
<protein>
    <recommendedName>
        <fullName evidence="3">Up-regulated during septation protein 1 domain-containing protein</fullName>
    </recommendedName>
</protein>
<reference evidence="4" key="1">
    <citation type="submission" date="2020-05" db="EMBL/GenBank/DDBJ databases">
        <title>Phylogenomic resolution of chytrid fungi.</title>
        <authorList>
            <person name="Stajich J.E."/>
            <person name="Amses K."/>
            <person name="Simmons R."/>
            <person name="Seto K."/>
            <person name="Myers J."/>
            <person name="Bonds A."/>
            <person name="Quandt C.A."/>
            <person name="Barry K."/>
            <person name="Liu P."/>
            <person name="Grigoriev I."/>
            <person name="Longcore J.E."/>
            <person name="James T.Y."/>
        </authorList>
    </citation>
    <scope>NUCLEOTIDE SEQUENCE</scope>
    <source>
        <strain evidence="4">PLAUS21</strain>
    </source>
</reference>
<feature type="region of interest" description="Disordered" evidence="2">
    <location>
        <begin position="1"/>
        <end position="91"/>
    </location>
</feature>
<dbReference type="Proteomes" id="UP001210925">
    <property type="component" value="Unassembled WGS sequence"/>
</dbReference>
<gene>
    <name evidence="4" type="ORF">HK103_006163</name>
</gene>
<accession>A0AAD5UI19</accession>
<feature type="compositionally biased region" description="Basic and acidic residues" evidence="2">
    <location>
        <begin position="285"/>
        <end position="302"/>
    </location>
</feature>
<sequence>MSVSASENKSIDNSARRRREDRRNVSDSPRNLDRSTMRSADSNSRRRDDSERMTSRRDDISSPRTLVEERREISSGKVSPTTPRRGSLASTTSGFLSKAVSFKIGALFNDHDQTDNATSYTNDSTMPDLTDPATIYSLLSQASVDAEGFPILNPERYQEQKKRLVQITNTFSSLQNKLSLEFKVKEATENIIRFNADDKNQIAEAREQLRRSDRKMNEISKARKVEEVKQEMSEAPTLKVRPDQEAKKKLASAEERVRELEAQVKVLKSTVSRLEFEQEPLRELAADSQREARKAREDRDAVKQSVKSTSGSQPSSLEFNRIKLDYATCKAELTDVKEELAALKNSQANLQIQLEQDQQLIQSKDRTIANLLSELEEATNKVEISRAGGRLMDNTPGSNASLSRMLGRKNNGDKKQAENEQMNSMMGAQLKEAVLEREKLKLKLEQEIEKSKDLEMKLRSSRNDDDTDQEDNSFSRSRGVTSPRSRRGRGMDNSDRNLEAKVAELERKLREKGPGLDPIQERQLVDMQRNIEDFLGINRSDFKISNLNDKLGMLIENNQILERKLKNSETELAILEDTVTNLKTKSNREMENTMRSSGKQTEELRRLEMEYKDLSNAYADAQRKLASLAELKALTDQQAAKISKFQTDRDTDFKLHEAQMEDLRTSMKTELQKLKDKYESEISRLKDDHERSIQHFREQISRENDDKAKKQNRELETAKALWQEEANQILEKKMKLLAEQHKSELEEVAALADLEKTRFKSSFQKEQIESKARLEQAEEALVVARQQFFTEKEKIQEQVEVLEKEIALMNQKAKVVAEEWNTKKLDYENIIDNLHDEIDQFQQLIQDGNRKLEIKSRELLEIQGIHEIEVKKIRTDYEAEMSNLKASILELENNEKGLERLLEENNAKLQNSQGDIEQIKAEFEQQKTKLLKDLDRAQDAVGDTTDQLERVQRLLRDVNGDVDRYRKLADSRDEELITVKRQLRQKEKELTEGVMSGSSESSNVRKILDQKDIELDNCKSEIRSLNGEIATLNRKLEVKDREIEEAKSQMRRTAGADQDEQAQELNRMQVMLLELKTTRVDLLEQLDDAQHEAEMLRNELKALKGQ</sequence>
<feature type="domain" description="Up-regulated during septation protein 1" evidence="3">
    <location>
        <begin position="136"/>
        <end position="234"/>
    </location>
</feature>
<feature type="coiled-coil region" evidence="1">
    <location>
        <begin position="657"/>
        <end position="968"/>
    </location>
</feature>
<evidence type="ECO:0000259" key="3">
    <source>
        <dbReference type="Pfam" id="PF15456"/>
    </source>
</evidence>
<evidence type="ECO:0000313" key="4">
    <source>
        <dbReference type="EMBL" id="KAJ3255638.1"/>
    </source>
</evidence>
<dbReference type="EMBL" id="JADGKB010000063">
    <property type="protein sequence ID" value="KAJ3255638.1"/>
    <property type="molecule type" value="Genomic_DNA"/>
</dbReference>
<feature type="compositionally biased region" description="Basic and acidic residues" evidence="2">
    <location>
        <begin position="43"/>
        <end position="74"/>
    </location>
</feature>
<dbReference type="AlphaFoldDB" id="A0AAD5UI19"/>
<name>A0AAD5UI19_9FUNG</name>
<proteinExistence type="predicted"/>
<feature type="compositionally biased region" description="Polar residues" evidence="2">
    <location>
        <begin position="472"/>
        <end position="483"/>
    </location>
</feature>
<feature type="coiled-coil region" evidence="1">
    <location>
        <begin position="544"/>
        <end position="631"/>
    </location>
</feature>
<feature type="compositionally biased region" description="Polar residues" evidence="2">
    <location>
        <begin position="305"/>
        <end position="315"/>
    </location>
</feature>
<evidence type="ECO:0000256" key="1">
    <source>
        <dbReference type="SAM" id="Coils"/>
    </source>
</evidence>
<feature type="region of interest" description="Disordered" evidence="2">
    <location>
        <begin position="389"/>
        <end position="418"/>
    </location>
</feature>
<keyword evidence="1" id="KW-0175">Coiled coil</keyword>
<dbReference type="InterPro" id="IPR036274">
    <property type="entry name" value="HR1_rpt_sf"/>
</dbReference>
<dbReference type="InterPro" id="IPR029191">
    <property type="entry name" value="Uds1"/>
</dbReference>
<feature type="compositionally biased region" description="Basic and acidic residues" evidence="2">
    <location>
        <begin position="489"/>
        <end position="498"/>
    </location>
</feature>